<dbReference type="STRING" id="1469144.LI90_75"/>
<dbReference type="InterPro" id="IPR001387">
    <property type="entry name" value="Cro/C1-type_HTH"/>
</dbReference>
<name>A0A132ML30_9ACTN</name>
<gene>
    <name evidence="2" type="ORF">LI90_75</name>
</gene>
<evidence type="ECO:0000313" key="2">
    <source>
        <dbReference type="EMBL" id="KWW98455.1"/>
    </source>
</evidence>
<evidence type="ECO:0000313" key="3">
    <source>
        <dbReference type="Proteomes" id="UP000070188"/>
    </source>
</evidence>
<dbReference type="Pfam" id="PF01381">
    <property type="entry name" value="HTH_3"/>
    <property type="match status" value="1"/>
</dbReference>
<protein>
    <recommendedName>
        <fullName evidence="1">HTH cro/C1-type domain-containing protein</fullName>
    </recommendedName>
</protein>
<accession>A0A132ML30</accession>
<dbReference type="EMBL" id="LAXD01000001">
    <property type="protein sequence ID" value="KWW98455.1"/>
    <property type="molecule type" value="Genomic_DNA"/>
</dbReference>
<dbReference type="SUPFAM" id="SSF47413">
    <property type="entry name" value="lambda repressor-like DNA-binding domains"/>
    <property type="match status" value="1"/>
</dbReference>
<reference evidence="3" key="1">
    <citation type="submission" date="2015-04" db="EMBL/GenBank/DDBJ databases">
        <title>Physiological reanalysis, assessment of diazotrophy, and genome sequences of multiple isolates of Streptomyces thermoautotrophicus.</title>
        <authorList>
            <person name="MacKellar D.C."/>
            <person name="Lieber L."/>
            <person name="Norman J."/>
            <person name="Bolger A."/>
            <person name="Tobin C."/>
            <person name="Murray J.W."/>
            <person name="Chang R."/>
            <person name="Ford T."/>
            <person name="Nguyen P.Q."/>
            <person name="Woodward J."/>
            <person name="Permingeat H."/>
            <person name="Joshi N.S."/>
            <person name="Silver P.A."/>
            <person name="Usadel B."/>
            <person name="Rutherford A.W."/>
            <person name="Friesen M."/>
            <person name="Prell J."/>
        </authorList>
    </citation>
    <scope>NUCLEOTIDE SEQUENCE [LARGE SCALE GENOMIC DNA]</scope>
    <source>
        <strain evidence="3">H1</strain>
    </source>
</reference>
<organism evidence="2 3">
    <name type="scientific">Carbonactinospora thermoautotrophica</name>
    <dbReference type="NCBI Taxonomy" id="1469144"/>
    <lineage>
        <taxon>Bacteria</taxon>
        <taxon>Bacillati</taxon>
        <taxon>Actinomycetota</taxon>
        <taxon>Actinomycetes</taxon>
        <taxon>Kitasatosporales</taxon>
        <taxon>Carbonactinosporaceae</taxon>
        <taxon>Carbonactinospora</taxon>
    </lineage>
</organism>
<dbReference type="PATRIC" id="fig|1469144.10.peg.144"/>
<proteinExistence type="predicted"/>
<dbReference type="Proteomes" id="UP000070188">
    <property type="component" value="Unassembled WGS sequence"/>
</dbReference>
<dbReference type="OrthoDB" id="3213425at2"/>
<dbReference type="InterPro" id="IPR011990">
    <property type="entry name" value="TPR-like_helical_dom_sf"/>
</dbReference>
<dbReference type="SMART" id="SM00530">
    <property type="entry name" value="HTH_XRE"/>
    <property type="match status" value="1"/>
</dbReference>
<dbReference type="AlphaFoldDB" id="A0A132ML30"/>
<evidence type="ECO:0000259" key="1">
    <source>
        <dbReference type="PROSITE" id="PS50943"/>
    </source>
</evidence>
<dbReference type="CDD" id="cd00093">
    <property type="entry name" value="HTH_XRE"/>
    <property type="match status" value="1"/>
</dbReference>
<comment type="caution">
    <text evidence="2">The sequence shown here is derived from an EMBL/GenBank/DDBJ whole genome shotgun (WGS) entry which is preliminary data.</text>
</comment>
<dbReference type="PROSITE" id="PS50943">
    <property type="entry name" value="HTH_CROC1"/>
    <property type="match status" value="1"/>
</dbReference>
<dbReference type="Gene3D" id="1.10.260.40">
    <property type="entry name" value="lambda repressor-like DNA-binding domains"/>
    <property type="match status" value="1"/>
</dbReference>
<dbReference type="Gene3D" id="1.25.40.10">
    <property type="entry name" value="Tetratricopeptide repeat domain"/>
    <property type="match status" value="1"/>
</dbReference>
<dbReference type="GO" id="GO:0003677">
    <property type="term" value="F:DNA binding"/>
    <property type="evidence" value="ECO:0007669"/>
    <property type="project" value="InterPro"/>
</dbReference>
<dbReference type="InterPro" id="IPR010982">
    <property type="entry name" value="Lambda_DNA-bd_dom_sf"/>
</dbReference>
<keyword evidence="3" id="KW-1185">Reference proteome</keyword>
<dbReference type="RefSeq" id="WP_066883191.1">
    <property type="nucleotide sequence ID" value="NZ_LAXD01000001.1"/>
</dbReference>
<feature type="domain" description="HTH cro/C1-type" evidence="1">
    <location>
        <begin position="8"/>
        <end position="69"/>
    </location>
</feature>
<sequence length="443" mass="48412">METIGELIARRRAELGMSQTELAAELCAVANRHTLTRGEVSRWETGEVRPGPFWLRHLATVLEVPIKDLRLARRYARNVSASLDLGLFTTLSTVDTIAELGRADVERRDFVRSATYSLAAVSVPGMDWAGMQERGNLARVGGVRVGMAEVKAVTAMTEFFAKMDDQYGGGHARSAVAAYLADDVAAYLRGSYSDKVGRALYRAAGELVYLLGWMAYDDEQHGLAQRYYIQAVRLATEGGDPLMRSTVLRSMAAQAAWLGHGPQALRLAEAAAEGARGKAHARAQAFYAGMQAEAYAANKEPRRAREAMRIAEAALSRADSQSTPGWTAGYVASSFTYQTGLMLISLGDLAEAEKQLEHSIEIRGKGKNRSQAMVIGQLAEVQLRRGNVEQAASTAGMFLDLFNQIKAERARTALRNLWESLQPYQDVATVRDWMDRAALAAST</sequence>
<dbReference type="SUPFAM" id="SSF48452">
    <property type="entry name" value="TPR-like"/>
    <property type="match status" value="1"/>
</dbReference>